<gene>
    <name evidence="3" type="ORF">HYPDE_38153</name>
</gene>
<feature type="region of interest" description="Disordered" evidence="1">
    <location>
        <begin position="147"/>
        <end position="196"/>
    </location>
</feature>
<evidence type="ECO:0000313" key="3">
    <source>
        <dbReference type="EMBL" id="AGK59302.1"/>
    </source>
</evidence>
<dbReference type="PANTHER" id="PTHR36919:SF2">
    <property type="entry name" value="BLL6627 PROTEIN"/>
    <property type="match status" value="1"/>
</dbReference>
<keyword evidence="4" id="KW-1185">Reference proteome</keyword>
<dbReference type="STRING" id="670307.HYPDE_38153"/>
<evidence type="ECO:0000256" key="1">
    <source>
        <dbReference type="SAM" id="MobiDB-lite"/>
    </source>
</evidence>
<dbReference type="Proteomes" id="UP000005952">
    <property type="component" value="Chromosome"/>
</dbReference>
<feature type="compositionally biased region" description="Polar residues" evidence="1">
    <location>
        <begin position="150"/>
        <end position="166"/>
    </location>
</feature>
<evidence type="ECO:0000313" key="4">
    <source>
        <dbReference type="Proteomes" id="UP000005952"/>
    </source>
</evidence>
<dbReference type="HOGENOM" id="CLU_108869_1_1_5"/>
<accession>N0BAL2</accession>
<dbReference type="AlphaFoldDB" id="N0BAL2"/>
<evidence type="ECO:0000259" key="2">
    <source>
        <dbReference type="Pfam" id="PF09917"/>
    </source>
</evidence>
<reference evidence="3 4" key="1">
    <citation type="journal article" date="2013" name="Genome Announc.">
        <title>Genome sequences for three denitrifying bacterial strains isolated from a uranium- and nitrate-contaminated subsurface environment.</title>
        <authorList>
            <person name="Venkatramanan R."/>
            <person name="Prakash O."/>
            <person name="Woyke T."/>
            <person name="Chain P."/>
            <person name="Goodwin L.A."/>
            <person name="Watson D."/>
            <person name="Brooks S."/>
            <person name="Kostka J.E."/>
            <person name="Green S.J."/>
        </authorList>
    </citation>
    <scope>NUCLEOTIDE SEQUENCE [LARGE SCALE GENOMIC DNA]</scope>
    <source>
        <strain evidence="3 4">1NES1</strain>
    </source>
</reference>
<feature type="domain" description="DUF2147" evidence="2">
    <location>
        <begin position="23"/>
        <end position="139"/>
    </location>
</feature>
<dbReference type="eggNOG" id="COG4731">
    <property type="taxonomic scope" value="Bacteria"/>
</dbReference>
<dbReference type="Gene3D" id="2.40.128.520">
    <property type="match status" value="1"/>
</dbReference>
<organism evidence="3 4">
    <name type="scientific">Hyphomicrobium denitrificans 1NES1</name>
    <dbReference type="NCBI Taxonomy" id="670307"/>
    <lineage>
        <taxon>Bacteria</taxon>
        <taxon>Pseudomonadati</taxon>
        <taxon>Pseudomonadota</taxon>
        <taxon>Alphaproteobacteria</taxon>
        <taxon>Hyphomicrobiales</taxon>
        <taxon>Hyphomicrobiaceae</taxon>
        <taxon>Hyphomicrobium</taxon>
    </lineage>
</organism>
<dbReference type="InterPro" id="IPR019223">
    <property type="entry name" value="DUF2147"/>
</dbReference>
<name>N0BAL2_9HYPH</name>
<dbReference type="PANTHER" id="PTHR36919">
    <property type="entry name" value="BLR1215 PROTEIN"/>
    <property type="match status" value="1"/>
</dbReference>
<proteinExistence type="predicted"/>
<dbReference type="EMBL" id="CP005587">
    <property type="protein sequence ID" value="AGK59302.1"/>
    <property type="molecule type" value="Genomic_DNA"/>
</dbReference>
<sequence length="196" mass="20806">MVTALAGAAICYAPAFAEPGEAGIWYDDTGKGAVKIEICTPTTLCGKIYWLKEPLTAKGEPKTDRYNPEPSMRTRPICGLPVLGDLEQLSDGGFDNGWVYDPKEGKSYSVALDLVDADTLKVTGYKGMRFLGKSFIWKRAPTDLPPCTQDAASTPGQNNANVTATKAASPAKSGKTANNKAKPKKAATPQHPVASN</sequence>
<protein>
    <recommendedName>
        <fullName evidence="2">DUF2147 domain-containing protein</fullName>
    </recommendedName>
</protein>
<dbReference type="KEGG" id="hdt:HYPDE_38153"/>
<dbReference type="Pfam" id="PF09917">
    <property type="entry name" value="DUF2147"/>
    <property type="match status" value="1"/>
</dbReference>